<feature type="transmembrane region" description="Helical" evidence="9">
    <location>
        <begin position="400"/>
        <end position="421"/>
    </location>
</feature>
<feature type="compositionally biased region" description="Polar residues" evidence="8">
    <location>
        <begin position="208"/>
        <end position="221"/>
    </location>
</feature>
<dbReference type="PANTHER" id="PTHR21174">
    <property type="match status" value="1"/>
</dbReference>
<dbReference type="InterPro" id="IPR009218">
    <property type="entry name" value="HD_phosphohydro"/>
</dbReference>
<evidence type="ECO:0000256" key="2">
    <source>
        <dbReference type="ARBA" id="ARBA00022475"/>
    </source>
</evidence>
<reference evidence="11 12" key="1">
    <citation type="submission" date="2016-11" db="EMBL/GenBank/DDBJ databases">
        <authorList>
            <person name="Jaros S."/>
            <person name="Januszkiewicz K."/>
            <person name="Wedrychowicz H."/>
        </authorList>
    </citation>
    <scope>NUCLEOTIDE SEQUENCE [LARGE SCALE GENOMIC DNA]</scope>
    <source>
        <strain evidence="11 12">DSM 27406</strain>
    </source>
</reference>
<protein>
    <submittedName>
        <fullName evidence="11">Predicted metal-dependent phosphohydrolase, HD superfamily</fullName>
    </submittedName>
</protein>
<comment type="subcellular location">
    <subcellularLocation>
        <location evidence="1">Cell membrane</location>
    </subcellularLocation>
</comment>
<dbReference type="InterPro" id="IPR003607">
    <property type="entry name" value="HD/PDEase_dom"/>
</dbReference>
<dbReference type="AlphaFoldDB" id="A0A1M7H033"/>
<feature type="transmembrane region" description="Helical" evidence="9">
    <location>
        <begin position="301"/>
        <end position="322"/>
    </location>
</feature>
<dbReference type="Pfam" id="PF01966">
    <property type="entry name" value="HD"/>
    <property type="match status" value="1"/>
</dbReference>
<evidence type="ECO:0000256" key="8">
    <source>
        <dbReference type="SAM" id="MobiDB-lite"/>
    </source>
</evidence>
<evidence type="ECO:0000256" key="4">
    <source>
        <dbReference type="ARBA" id="ARBA00022741"/>
    </source>
</evidence>
<dbReference type="GO" id="GO:0051607">
    <property type="term" value="P:defense response to virus"/>
    <property type="evidence" value="ECO:0007669"/>
    <property type="project" value="UniProtKB-KW"/>
</dbReference>
<dbReference type="PANTHER" id="PTHR21174:SF0">
    <property type="entry name" value="HD PHOSPHOHYDROLASE FAMILY PROTEIN-RELATED"/>
    <property type="match status" value="1"/>
</dbReference>
<dbReference type="CDD" id="cd00077">
    <property type="entry name" value="HDc"/>
    <property type="match status" value="1"/>
</dbReference>
<name>A0A1M7H033_9BACT</name>
<dbReference type="Gene3D" id="1.10.3210.10">
    <property type="entry name" value="Hypothetical protein af1432"/>
    <property type="match status" value="1"/>
</dbReference>
<dbReference type="SUPFAM" id="SSF109604">
    <property type="entry name" value="HD-domain/PDEase-like"/>
    <property type="match status" value="1"/>
</dbReference>
<evidence type="ECO:0000313" key="12">
    <source>
        <dbReference type="Proteomes" id="UP000184420"/>
    </source>
</evidence>
<dbReference type="Proteomes" id="UP000184420">
    <property type="component" value="Unassembled WGS sequence"/>
</dbReference>
<accession>A0A1M7H033</accession>
<evidence type="ECO:0000256" key="9">
    <source>
        <dbReference type="SAM" id="Phobius"/>
    </source>
</evidence>
<evidence type="ECO:0000256" key="1">
    <source>
        <dbReference type="ARBA" id="ARBA00004236"/>
    </source>
</evidence>
<evidence type="ECO:0000259" key="10">
    <source>
        <dbReference type="SMART" id="SM00471"/>
    </source>
</evidence>
<dbReference type="STRING" id="1419482.SAMN05444266_10716"/>
<dbReference type="GO" id="GO:0005886">
    <property type="term" value="C:plasma membrane"/>
    <property type="evidence" value="ECO:0007669"/>
    <property type="project" value="UniProtKB-SubCell"/>
</dbReference>
<evidence type="ECO:0000313" key="11">
    <source>
        <dbReference type="EMBL" id="SHM21487.1"/>
    </source>
</evidence>
<keyword evidence="11" id="KW-0378">Hydrolase</keyword>
<keyword evidence="3 9" id="KW-0812">Transmembrane</keyword>
<keyword evidence="4" id="KW-0547">Nucleotide-binding</keyword>
<keyword evidence="2" id="KW-1003">Cell membrane</keyword>
<evidence type="ECO:0000256" key="6">
    <source>
        <dbReference type="ARBA" id="ARBA00023118"/>
    </source>
</evidence>
<dbReference type="EMBL" id="FRBL01000007">
    <property type="protein sequence ID" value="SHM21487.1"/>
    <property type="molecule type" value="Genomic_DNA"/>
</dbReference>
<feature type="domain" description="HD/PDEase" evidence="10">
    <location>
        <begin position="26"/>
        <end position="141"/>
    </location>
</feature>
<keyword evidence="6" id="KW-0051">Antiviral defense</keyword>
<feature type="transmembrane region" description="Helical" evidence="9">
    <location>
        <begin position="273"/>
        <end position="295"/>
    </location>
</feature>
<organism evidence="11 12">
    <name type="scientific">Chitinophaga jiangningensis</name>
    <dbReference type="NCBI Taxonomy" id="1419482"/>
    <lineage>
        <taxon>Bacteria</taxon>
        <taxon>Pseudomonadati</taxon>
        <taxon>Bacteroidota</taxon>
        <taxon>Chitinophagia</taxon>
        <taxon>Chitinophagales</taxon>
        <taxon>Chitinophagaceae</taxon>
        <taxon>Chitinophaga</taxon>
    </lineage>
</organism>
<dbReference type="InterPro" id="IPR006674">
    <property type="entry name" value="HD_domain"/>
</dbReference>
<sequence length="423" mass="48566">MQNTALIDAAREYILAKYRDNPQPALVYHNLTHTQGVVDAAAQIAAHYRLQDDELTAVYIAAWFHDEGYLEGDGSSHEEAGAEEAVQFLREHNASEQLQQMVSGCILATKMPQSPNTLIEQIVCDADLFHLGSKEYAERSKLLRHEVEMVHHKEVDKIEWLKSNIRFLTQHQYWTDYARTLQKQQKDENIKQMQKKLDKKLAEEGPAVNNSTPLPDGTTTHFFVEEKEKHKDKDHKHKEKEEKAKKPDRGVETMFRITSTNHIRLSSMADSKAHIMISVNSIILSIMLTLLIRRLEDYPNFIIPSLLFVITSVTTVIFAVLATRPNVTSGTFTRDDISRKDANLLFFGNFHKMTLEEYEWGMKQMMNDADFLYGSMTKDVYHLGVVLGHKYRLLRISYNVFMFGLILSVLAFLVAAIFFPVKA</sequence>
<dbReference type="SMART" id="SM00471">
    <property type="entry name" value="HDc"/>
    <property type="match status" value="1"/>
</dbReference>
<evidence type="ECO:0000256" key="7">
    <source>
        <dbReference type="ARBA" id="ARBA00023136"/>
    </source>
</evidence>
<dbReference type="GO" id="GO:0016787">
    <property type="term" value="F:hydrolase activity"/>
    <property type="evidence" value="ECO:0007669"/>
    <property type="project" value="UniProtKB-KW"/>
</dbReference>
<dbReference type="GO" id="GO:0000166">
    <property type="term" value="F:nucleotide binding"/>
    <property type="evidence" value="ECO:0007669"/>
    <property type="project" value="UniProtKB-KW"/>
</dbReference>
<proteinExistence type="predicted"/>
<keyword evidence="5 9" id="KW-1133">Transmembrane helix</keyword>
<evidence type="ECO:0000256" key="3">
    <source>
        <dbReference type="ARBA" id="ARBA00022692"/>
    </source>
</evidence>
<evidence type="ECO:0000256" key="5">
    <source>
        <dbReference type="ARBA" id="ARBA00022989"/>
    </source>
</evidence>
<keyword evidence="12" id="KW-1185">Reference proteome</keyword>
<feature type="region of interest" description="Disordered" evidence="8">
    <location>
        <begin position="196"/>
        <end position="249"/>
    </location>
</feature>
<dbReference type="OrthoDB" id="5728337at2"/>
<dbReference type="Pfam" id="PF18967">
    <property type="entry name" value="PycTM"/>
    <property type="match status" value="1"/>
</dbReference>
<feature type="compositionally biased region" description="Basic and acidic residues" evidence="8">
    <location>
        <begin position="239"/>
        <end position="249"/>
    </location>
</feature>
<dbReference type="InterPro" id="IPR043760">
    <property type="entry name" value="PycTM_dom"/>
</dbReference>
<keyword evidence="7 9" id="KW-0472">Membrane</keyword>
<dbReference type="RefSeq" id="WP_073083906.1">
    <property type="nucleotide sequence ID" value="NZ_FRBL01000007.1"/>
</dbReference>
<gene>
    <name evidence="11" type="ORF">SAMN05444266_10716</name>
</gene>